<organism evidence="5 6">
    <name type="scientific">Salicibibacter kimchii</name>
    <dbReference type="NCBI Taxonomy" id="2099786"/>
    <lineage>
        <taxon>Bacteria</taxon>
        <taxon>Bacillati</taxon>
        <taxon>Bacillota</taxon>
        <taxon>Bacilli</taxon>
        <taxon>Bacillales</taxon>
        <taxon>Bacillaceae</taxon>
        <taxon>Salicibibacter</taxon>
    </lineage>
</organism>
<feature type="transmembrane region" description="Helical" evidence="3">
    <location>
        <begin position="263"/>
        <end position="296"/>
    </location>
</feature>
<name>A0A345BYZ2_9BACI</name>
<feature type="region of interest" description="Disordered" evidence="2">
    <location>
        <begin position="32"/>
        <end position="72"/>
    </location>
</feature>
<dbReference type="PROSITE" id="PS51257">
    <property type="entry name" value="PROKAR_LIPOPROTEIN"/>
    <property type="match status" value="1"/>
</dbReference>
<accession>A0A345BYZ2</accession>
<gene>
    <name evidence="5" type="ORF">DT065_09170</name>
</gene>
<dbReference type="Proteomes" id="UP000252100">
    <property type="component" value="Chromosome"/>
</dbReference>
<keyword evidence="1" id="KW-0175">Coiled coil</keyword>
<dbReference type="EMBL" id="CP031092">
    <property type="protein sequence ID" value="AXF56173.1"/>
    <property type="molecule type" value="Genomic_DNA"/>
</dbReference>
<keyword evidence="3" id="KW-0812">Transmembrane</keyword>
<dbReference type="RefSeq" id="WP_114372720.1">
    <property type="nucleotide sequence ID" value="NZ_CP031092.1"/>
</dbReference>
<reference evidence="5 6" key="1">
    <citation type="journal article" date="2018" name="J. Microbiol.">
        <title>Salicibibacter kimchii gen. nov., sp. nov., a moderately halophilic and alkalitolerant bacterium in the family Bacillaceae, isolated from kimchi.</title>
        <authorList>
            <person name="Jang J.Y."/>
            <person name="Oh Y.J."/>
            <person name="Lim S.K."/>
            <person name="Park H.K."/>
            <person name="Lee C."/>
            <person name="Kim J.Y."/>
            <person name="Lee M.A."/>
            <person name="Choi H.J."/>
        </authorList>
    </citation>
    <scope>NUCLEOTIDE SEQUENCE [LARGE SCALE GENOMIC DNA]</scope>
    <source>
        <strain evidence="5 6">NKC1-1</strain>
    </source>
</reference>
<feature type="compositionally biased region" description="Acidic residues" evidence="2">
    <location>
        <begin position="40"/>
        <end position="72"/>
    </location>
</feature>
<keyword evidence="3" id="KW-0472">Membrane</keyword>
<evidence type="ECO:0000313" key="5">
    <source>
        <dbReference type="EMBL" id="AXF56173.1"/>
    </source>
</evidence>
<dbReference type="KEGG" id="rue:DT065_09170"/>
<evidence type="ECO:0000256" key="1">
    <source>
        <dbReference type="SAM" id="Coils"/>
    </source>
</evidence>
<protein>
    <submittedName>
        <fullName evidence="5">DUF4349 domain-containing protein</fullName>
    </submittedName>
</protein>
<dbReference type="AlphaFoldDB" id="A0A345BYZ2"/>
<dbReference type="OrthoDB" id="5381491at2"/>
<evidence type="ECO:0000256" key="3">
    <source>
        <dbReference type="SAM" id="Phobius"/>
    </source>
</evidence>
<evidence type="ECO:0000259" key="4">
    <source>
        <dbReference type="Pfam" id="PF14257"/>
    </source>
</evidence>
<proteinExistence type="predicted"/>
<sequence length="299" mass="33695">MVRRFFHSFVLIAGFTVAGCSDDDTAQHERANTYSHDEAEFAVEEADDAEDSEGETETSDEETNSNTEDITDVDASDQMIIYNGNISIEVGQFDEAQRQIEAHVEQMDGYIVESTVHDRDDEEDRSGTFSARIPQQNFTPFLDELEVIGTEVLERSTYGDDVTEEYVDLESRLQSQETVEERLLTFMEEAENTEDLLAISDDLASTQEEIEQIEGRMNYLENHVAYSTVSINVQEVAASTLQDRQSLNTWRQATSLFTDTVNVLVSFFSGLAVFLIGFSPVLVPLLLIGATVVFFLKRR</sequence>
<keyword evidence="3" id="KW-1133">Transmembrane helix</keyword>
<feature type="domain" description="DUF4349" evidence="4">
    <location>
        <begin position="78"/>
        <end position="291"/>
    </location>
</feature>
<evidence type="ECO:0000313" key="6">
    <source>
        <dbReference type="Proteomes" id="UP000252100"/>
    </source>
</evidence>
<dbReference type="Pfam" id="PF14257">
    <property type="entry name" value="DUF4349"/>
    <property type="match status" value="1"/>
</dbReference>
<evidence type="ECO:0000256" key="2">
    <source>
        <dbReference type="SAM" id="MobiDB-lite"/>
    </source>
</evidence>
<keyword evidence="6" id="KW-1185">Reference proteome</keyword>
<dbReference type="InterPro" id="IPR025645">
    <property type="entry name" value="DUF4349"/>
</dbReference>
<feature type="coiled-coil region" evidence="1">
    <location>
        <begin position="196"/>
        <end position="223"/>
    </location>
</feature>